<accession>A0ACC0GSR7</accession>
<comment type="caution">
    <text evidence="1">The sequence shown here is derived from an EMBL/GenBank/DDBJ whole genome shotgun (WGS) entry which is preliminary data.</text>
</comment>
<dbReference type="Proteomes" id="UP001060215">
    <property type="component" value="Chromosome 9"/>
</dbReference>
<reference evidence="1 2" key="1">
    <citation type="journal article" date="2022" name="Plant J.">
        <title>Chromosome-level genome of Camellia lanceoleosa provides a valuable resource for understanding genome evolution and self-incompatibility.</title>
        <authorList>
            <person name="Gong W."/>
            <person name="Xiao S."/>
            <person name="Wang L."/>
            <person name="Liao Z."/>
            <person name="Chang Y."/>
            <person name="Mo W."/>
            <person name="Hu G."/>
            <person name="Li W."/>
            <person name="Zhao G."/>
            <person name="Zhu H."/>
            <person name="Hu X."/>
            <person name="Ji K."/>
            <person name="Xiang X."/>
            <person name="Song Q."/>
            <person name="Yuan D."/>
            <person name="Jin S."/>
            <person name="Zhang L."/>
        </authorList>
    </citation>
    <scope>NUCLEOTIDE SEQUENCE [LARGE SCALE GENOMIC DNA]</scope>
    <source>
        <strain evidence="1">SQ_2022a</strain>
    </source>
</reference>
<evidence type="ECO:0000313" key="2">
    <source>
        <dbReference type="Proteomes" id="UP001060215"/>
    </source>
</evidence>
<proteinExistence type="predicted"/>
<sequence>MASILFTVCSLLFILSLNTAHSHLLDSLTPHEINEVANIISNSHIPSFQNLCFHYVGLHEPTKQAVVSWLSNKSKNPPPPPRQAFVIARAKQKTHEIIVSLTNNSIESHRVYTGTGFPTLSSKDNDVATTLPFTYKPFLESLKKRKLDVKEVVMSVFPVGWFGEKGNEKRVVMVLGFYKDGSANIWARPIEGITISVDLDKMAIDEYSDYEVLPMPKVEGTEYQAKKLKPPFAAHVNPISVVQPGGPSFKINGHEIRLVNENNTSTSTPPKP</sequence>
<name>A0ACC0GSR7_9ERIC</name>
<gene>
    <name evidence="1" type="ORF">LOK49_LG08G03018</name>
</gene>
<protein>
    <submittedName>
        <fullName evidence="1">Primary amine oxidase 2</fullName>
    </submittedName>
</protein>
<organism evidence="1 2">
    <name type="scientific">Camellia lanceoleosa</name>
    <dbReference type="NCBI Taxonomy" id="1840588"/>
    <lineage>
        <taxon>Eukaryota</taxon>
        <taxon>Viridiplantae</taxon>
        <taxon>Streptophyta</taxon>
        <taxon>Embryophyta</taxon>
        <taxon>Tracheophyta</taxon>
        <taxon>Spermatophyta</taxon>
        <taxon>Magnoliopsida</taxon>
        <taxon>eudicotyledons</taxon>
        <taxon>Gunneridae</taxon>
        <taxon>Pentapetalae</taxon>
        <taxon>asterids</taxon>
        <taxon>Ericales</taxon>
        <taxon>Theaceae</taxon>
        <taxon>Camellia</taxon>
    </lineage>
</organism>
<dbReference type="EMBL" id="CM045766">
    <property type="protein sequence ID" value="KAI8003553.1"/>
    <property type="molecule type" value="Genomic_DNA"/>
</dbReference>
<keyword evidence="2" id="KW-1185">Reference proteome</keyword>
<evidence type="ECO:0000313" key="1">
    <source>
        <dbReference type="EMBL" id="KAI8003553.1"/>
    </source>
</evidence>